<sequence length="240" mass="25989">MAARAAATESGLNFIAVKGAELLSMYVGESERAIRDLFRKARAVSPSIIFFDEIDAIGSRSGGHGGVHTVTTLLNELDGVNQVTGIFVLAATNRPETLDPALTRAGRFDTMVYVGPPDQNARQQILQDTCRNLLLDPDVRFVELAQRTRGHSGAEMVEVCQKAGDLAFEAFLESGEKRGITHDQLLQAAHGVAKSITPQMERGYELFRSSHGGPNLRPSSNASSSSNDNGPTFGRDMWDQ</sequence>
<dbReference type="EMBL" id="JAPUFD010000002">
    <property type="protein sequence ID" value="MDI1485930.1"/>
    <property type="molecule type" value="Genomic_DNA"/>
</dbReference>
<comment type="caution">
    <text evidence="6">The sequence shown here is derived from an EMBL/GenBank/DDBJ whole genome shotgun (WGS) entry which is preliminary data.</text>
</comment>
<dbReference type="InterPro" id="IPR050168">
    <property type="entry name" value="AAA_ATPase_domain"/>
</dbReference>
<feature type="region of interest" description="Disordered" evidence="4">
    <location>
        <begin position="206"/>
        <end position="240"/>
    </location>
</feature>
<dbReference type="GO" id="GO:0016887">
    <property type="term" value="F:ATP hydrolysis activity"/>
    <property type="evidence" value="ECO:0007669"/>
    <property type="project" value="InterPro"/>
</dbReference>
<dbReference type="Gene3D" id="1.10.8.60">
    <property type="match status" value="1"/>
</dbReference>
<dbReference type="InterPro" id="IPR003959">
    <property type="entry name" value="ATPase_AAA_core"/>
</dbReference>
<evidence type="ECO:0000313" key="6">
    <source>
        <dbReference type="EMBL" id="MDI1485930.1"/>
    </source>
</evidence>
<protein>
    <submittedName>
        <fullName evidence="6">AAA+-type ATPase</fullName>
    </submittedName>
</protein>
<evidence type="ECO:0000256" key="2">
    <source>
        <dbReference type="ARBA" id="ARBA00022840"/>
    </source>
</evidence>
<dbReference type="Pfam" id="PF00004">
    <property type="entry name" value="AAA"/>
    <property type="match status" value="1"/>
</dbReference>
<dbReference type="PANTHER" id="PTHR23077:SF27">
    <property type="entry name" value="ATPASE FAMILY GENE 2 PROTEIN HOMOLOG A"/>
    <property type="match status" value="1"/>
</dbReference>
<evidence type="ECO:0000313" key="7">
    <source>
        <dbReference type="Proteomes" id="UP001161017"/>
    </source>
</evidence>
<dbReference type="PROSITE" id="PS00674">
    <property type="entry name" value="AAA"/>
    <property type="match status" value="1"/>
</dbReference>
<accession>A0AA43QKE6</accession>
<evidence type="ECO:0000256" key="3">
    <source>
        <dbReference type="RuleBase" id="RU003651"/>
    </source>
</evidence>
<dbReference type="SUPFAM" id="SSF52540">
    <property type="entry name" value="P-loop containing nucleoside triphosphate hydrolases"/>
    <property type="match status" value="1"/>
</dbReference>
<feature type="domain" description="ATPase AAA-type core" evidence="5">
    <location>
        <begin position="1"/>
        <end position="115"/>
    </location>
</feature>
<dbReference type="Proteomes" id="UP001161017">
    <property type="component" value="Unassembled WGS sequence"/>
</dbReference>
<evidence type="ECO:0000256" key="4">
    <source>
        <dbReference type="SAM" id="MobiDB-lite"/>
    </source>
</evidence>
<evidence type="ECO:0000259" key="5">
    <source>
        <dbReference type="Pfam" id="PF00004"/>
    </source>
</evidence>
<dbReference type="InterPro" id="IPR003960">
    <property type="entry name" value="ATPase_AAA_CS"/>
</dbReference>
<keyword evidence="1 3" id="KW-0547">Nucleotide-binding</keyword>
<dbReference type="PANTHER" id="PTHR23077">
    <property type="entry name" value="AAA-FAMILY ATPASE"/>
    <property type="match status" value="1"/>
</dbReference>
<reference evidence="6" key="1">
    <citation type="journal article" date="2023" name="Genome Biol. Evol.">
        <title>First Whole Genome Sequence and Flow Cytometry Genome Size Data for the Lichen-Forming Fungus Ramalina farinacea (Ascomycota).</title>
        <authorList>
            <person name="Llewellyn T."/>
            <person name="Mian S."/>
            <person name="Hill R."/>
            <person name="Leitch I.J."/>
            <person name="Gaya E."/>
        </authorList>
    </citation>
    <scope>NUCLEOTIDE SEQUENCE</scope>
    <source>
        <strain evidence="6">LIQ254RAFAR</strain>
    </source>
</reference>
<keyword evidence="2 3" id="KW-0067">ATP-binding</keyword>
<dbReference type="GO" id="GO:0005524">
    <property type="term" value="F:ATP binding"/>
    <property type="evidence" value="ECO:0007669"/>
    <property type="project" value="UniProtKB-KW"/>
</dbReference>
<gene>
    <name evidence="6" type="primary">AFG2_1</name>
    <name evidence="6" type="ORF">OHK93_004119</name>
</gene>
<keyword evidence="7" id="KW-1185">Reference proteome</keyword>
<dbReference type="GO" id="GO:0005737">
    <property type="term" value="C:cytoplasm"/>
    <property type="evidence" value="ECO:0007669"/>
    <property type="project" value="TreeGrafter"/>
</dbReference>
<dbReference type="Gene3D" id="3.40.50.300">
    <property type="entry name" value="P-loop containing nucleotide triphosphate hydrolases"/>
    <property type="match status" value="1"/>
</dbReference>
<proteinExistence type="inferred from homology"/>
<dbReference type="InterPro" id="IPR027417">
    <property type="entry name" value="P-loop_NTPase"/>
</dbReference>
<dbReference type="AlphaFoldDB" id="A0AA43QKE6"/>
<feature type="compositionally biased region" description="Low complexity" evidence="4">
    <location>
        <begin position="219"/>
        <end position="229"/>
    </location>
</feature>
<comment type="similarity">
    <text evidence="3">Belongs to the AAA ATPase family.</text>
</comment>
<evidence type="ECO:0000256" key="1">
    <source>
        <dbReference type="ARBA" id="ARBA00022741"/>
    </source>
</evidence>
<organism evidence="6 7">
    <name type="scientific">Ramalina farinacea</name>
    <dbReference type="NCBI Taxonomy" id="258253"/>
    <lineage>
        <taxon>Eukaryota</taxon>
        <taxon>Fungi</taxon>
        <taxon>Dikarya</taxon>
        <taxon>Ascomycota</taxon>
        <taxon>Pezizomycotina</taxon>
        <taxon>Lecanoromycetes</taxon>
        <taxon>OSLEUM clade</taxon>
        <taxon>Lecanoromycetidae</taxon>
        <taxon>Lecanorales</taxon>
        <taxon>Lecanorineae</taxon>
        <taxon>Ramalinaceae</taxon>
        <taxon>Ramalina</taxon>
    </lineage>
</organism>
<name>A0AA43QKE6_9LECA</name>